<dbReference type="Pfam" id="PF22621">
    <property type="entry name" value="CurL-like_PKS_C"/>
    <property type="match status" value="1"/>
</dbReference>
<dbReference type="InterPro" id="IPR025110">
    <property type="entry name" value="AMP-bd_C"/>
</dbReference>
<dbReference type="OrthoDB" id="9778690at2"/>
<dbReference type="InterPro" id="IPR020806">
    <property type="entry name" value="PKS_PP-bd"/>
</dbReference>
<organism evidence="8 9">
    <name type="scientific">Chitinophaga costaii</name>
    <dbReference type="NCBI Taxonomy" id="1335309"/>
    <lineage>
        <taxon>Bacteria</taxon>
        <taxon>Pseudomonadati</taxon>
        <taxon>Bacteroidota</taxon>
        <taxon>Chitinophagia</taxon>
        <taxon>Chitinophagales</taxon>
        <taxon>Chitinophagaceae</taxon>
        <taxon>Chitinophaga</taxon>
    </lineage>
</organism>
<dbReference type="InterPro" id="IPR009081">
    <property type="entry name" value="PP-bd_ACP"/>
</dbReference>
<dbReference type="PROSITE" id="PS52004">
    <property type="entry name" value="KS3_2"/>
    <property type="match status" value="1"/>
</dbReference>
<protein>
    <submittedName>
        <fullName evidence="8">Amino acid adenylation domain-containing protein</fullName>
    </submittedName>
</protein>
<dbReference type="Pfam" id="PF00109">
    <property type="entry name" value="ketoacyl-synt"/>
    <property type="match status" value="1"/>
</dbReference>
<dbReference type="InterPro" id="IPR001242">
    <property type="entry name" value="Condensation_dom"/>
</dbReference>
<feature type="domain" description="Ketosynthase family 3 (KS3)" evidence="7">
    <location>
        <begin position="8"/>
        <end position="428"/>
    </location>
</feature>
<dbReference type="Gene3D" id="3.30.559.10">
    <property type="entry name" value="Chloramphenicol acetyltransferase-like domain"/>
    <property type="match status" value="1"/>
</dbReference>
<dbReference type="InterPro" id="IPR001227">
    <property type="entry name" value="Ac_transferase_dom_sf"/>
</dbReference>
<dbReference type="GO" id="GO:0004315">
    <property type="term" value="F:3-oxoacyl-[acyl-carrier-protein] synthase activity"/>
    <property type="evidence" value="ECO:0007669"/>
    <property type="project" value="InterPro"/>
</dbReference>
<evidence type="ECO:0000256" key="3">
    <source>
        <dbReference type="ARBA" id="ARBA00022553"/>
    </source>
</evidence>
<dbReference type="SUPFAM" id="SSF53901">
    <property type="entry name" value="Thiolase-like"/>
    <property type="match status" value="1"/>
</dbReference>
<dbReference type="PANTHER" id="PTHR43775:SF37">
    <property type="entry name" value="SI:DKEY-61P9.11"/>
    <property type="match status" value="1"/>
</dbReference>
<dbReference type="SUPFAM" id="SSF52777">
    <property type="entry name" value="CoA-dependent acyltransferases"/>
    <property type="match status" value="2"/>
</dbReference>
<dbReference type="PANTHER" id="PTHR43775">
    <property type="entry name" value="FATTY ACID SYNTHASE"/>
    <property type="match status" value="1"/>
</dbReference>
<evidence type="ECO:0000256" key="4">
    <source>
        <dbReference type="ARBA" id="ARBA00022679"/>
    </source>
</evidence>
<dbReference type="InterPro" id="IPR036291">
    <property type="entry name" value="NAD(P)-bd_dom_sf"/>
</dbReference>
<dbReference type="InterPro" id="IPR049490">
    <property type="entry name" value="C883_1060-like_KR_N"/>
</dbReference>
<comment type="cofactor">
    <cofactor evidence="1">
        <name>pantetheine 4'-phosphate</name>
        <dbReference type="ChEBI" id="CHEBI:47942"/>
    </cofactor>
</comment>
<keyword evidence="2" id="KW-0596">Phosphopantetheine</keyword>
<dbReference type="SUPFAM" id="SSF55048">
    <property type="entry name" value="Probable ACP-binding domain of malonyl-CoA ACP transacylase"/>
    <property type="match status" value="1"/>
</dbReference>
<dbReference type="SUPFAM" id="SSF52151">
    <property type="entry name" value="FabD/lysophospholipase-like"/>
    <property type="match status" value="1"/>
</dbReference>
<dbReference type="Gene3D" id="2.30.38.10">
    <property type="entry name" value="Luciferase, Domain 3"/>
    <property type="match status" value="1"/>
</dbReference>
<evidence type="ECO:0000259" key="7">
    <source>
        <dbReference type="PROSITE" id="PS52004"/>
    </source>
</evidence>
<dbReference type="CDD" id="cd00833">
    <property type="entry name" value="PKS"/>
    <property type="match status" value="1"/>
</dbReference>
<keyword evidence="4" id="KW-0808">Transferase</keyword>
<dbReference type="Pfam" id="PF00668">
    <property type="entry name" value="Condensation"/>
    <property type="match status" value="1"/>
</dbReference>
<dbReference type="InterPro" id="IPR000873">
    <property type="entry name" value="AMP-dep_synth/lig_dom"/>
</dbReference>
<dbReference type="EMBL" id="FMAR01000001">
    <property type="protein sequence ID" value="SCB73446.1"/>
    <property type="molecule type" value="Genomic_DNA"/>
</dbReference>
<dbReference type="InterPro" id="IPR016036">
    <property type="entry name" value="Malonyl_transacylase_ACP-bd"/>
</dbReference>
<name>A0A1C3YTL5_9BACT</name>
<dbReference type="InterPro" id="IPR014030">
    <property type="entry name" value="Ketoacyl_synth_N"/>
</dbReference>
<dbReference type="GO" id="GO:0071770">
    <property type="term" value="P:DIM/DIP cell wall layer assembly"/>
    <property type="evidence" value="ECO:0007669"/>
    <property type="project" value="TreeGrafter"/>
</dbReference>
<dbReference type="InterPro" id="IPR016035">
    <property type="entry name" value="Acyl_Trfase/lysoPLipase"/>
</dbReference>
<dbReference type="Pfam" id="PF02801">
    <property type="entry name" value="Ketoacyl-synt_C"/>
    <property type="match status" value="1"/>
</dbReference>
<proteinExistence type="inferred from homology"/>
<dbReference type="Pfam" id="PF13193">
    <property type="entry name" value="AMP-binding_C"/>
    <property type="match status" value="1"/>
</dbReference>
<dbReference type="Pfam" id="PF08659">
    <property type="entry name" value="KR"/>
    <property type="match status" value="1"/>
</dbReference>
<dbReference type="SUPFAM" id="SSF56801">
    <property type="entry name" value="Acetyl-CoA synthetase-like"/>
    <property type="match status" value="1"/>
</dbReference>
<dbReference type="InterPro" id="IPR045851">
    <property type="entry name" value="AMP-bd_C_sf"/>
</dbReference>
<dbReference type="InterPro" id="IPR036736">
    <property type="entry name" value="ACP-like_sf"/>
</dbReference>
<dbReference type="SUPFAM" id="SSF47336">
    <property type="entry name" value="ACP-like"/>
    <property type="match status" value="2"/>
</dbReference>
<dbReference type="Gene3D" id="1.10.1200.10">
    <property type="entry name" value="ACP-like"/>
    <property type="match status" value="2"/>
</dbReference>
<keyword evidence="9" id="KW-1185">Reference proteome</keyword>
<dbReference type="GO" id="GO:0006633">
    <property type="term" value="P:fatty acid biosynthetic process"/>
    <property type="evidence" value="ECO:0007669"/>
    <property type="project" value="InterPro"/>
</dbReference>
<dbReference type="SMART" id="SM00825">
    <property type="entry name" value="PKS_KS"/>
    <property type="match status" value="1"/>
</dbReference>
<dbReference type="RefSeq" id="WP_089707905.1">
    <property type="nucleotide sequence ID" value="NZ_FMAR01000001.1"/>
</dbReference>
<dbReference type="InterPro" id="IPR023213">
    <property type="entry name" value="CAT-like_dom_sf"/>
</dbReference>
<dbReference type="Gene3D" id="3.40.47.10">
    <property type="match status" value="1"/>
</dbReference>
<dbReference type="InterPro" id="IPR014043">
    <property type="entry name" value="Acyl_transferase_dom"/>
</dbReference>
<evidence type="ECO:0000313" key="8">
    <source>
        <dbReference type="EMBL" id="SCB73446.1"/>
    </source>
</evidence>
<dbReference type="SMART" id="SM00823">
    <property type="entry name" value="PKS_PP"/>
    <property type="match status" value="2"/>
</dbReference>
<dbReference type="InterPro" id="IPR018201">
    <property type="entry name" value="Ketoacyl_synth_AS"/>
</dbReference>
<sequence length="2531" mass="278140">MKETGLTGLEVAVIGYAARINDCLSAEAYWEKLVKSEETFQHYSTAELTALGVRPEIYEHPEYVPVAGRLSEREAFDAQFFGYTPAEVNMMDPQIRIFHEMVYNALEMAGYAPGKTAQQIGLYASAGDSAIWQALVSLAGGTGGMESGFLSNKDYLCSLINYKLNLRGPALFMQTACSSSLVAVHQAVRALLTGDCGIAVAGGVAVSLLDTGGYMYEENSIYSRDGHCRAFDEAGNGTLKGEGGGAVVLKKYQDALRDRDTIYAVIKGSAVNNDGSEKVGFTAPGVRGQQEVVKKSLRIAGVEARDISYVEMHGTGTRLGDPVEFQALSDAFGRQPQKIPVGSVKTNIGHLDAAAGIASLIKVILMLQHRVIPASLHFSRPNPNIAFEESPFYVNTVCSPWKPVNGKLRAGISSLGIGGTNCHLVVEEPEKQPPAEVAPGEHYVHLSARSPEILRSMTSNLVKYLAEHPAARLVDLAYTTHCGRADFNCRMAVGADSIASLAGKLSALKWPAAYSHPARKIVFAFTGQGSQYMEMAKDLYRELPSFKHSMDECFVLIADYYGLSVKEILFPATGEVDDRIHDTLYAQLTIFAISYAMARLLIEMGVQPAAVIGHSIGEYVAAVIAGMWDLQTAIRVVGMRGTLMQQTAPGKMFAVFESLENLESWLPEGISVAAVNGPQLVVLAGGLPAMEALAATLEDKQISYKPLQTAYAFHSVLMDPVLEEYHTFLQDFPCKKNQLPLISNVSGKWLEEAPDARYWATHLRQTVNFAAGIQVLLDNGYDTFVEIGPGQQLTKIIRGLLADKQVLLCNTLRNASEPVNDRSYLSKHLSALWQAGLHIKWELLYEATTARRIALPVYPFEKTLFPLSTALQQVIARISGQALPIPDTDTRKAESNWLYQEVWRAEKLPPALYPPAGSTVLVFCDRTGHAAHIAGQLTAANINTILVDQGTSFHQYHDGYYLLDPSDMNGYQQLMAAVTAGGHRIGAILHAYQLDDAGQVVDAALHAGYLSLAYLVKALVAAGIEEPIELSVLSTATIQTTETEKLDPLKAMALGALKIIATEHSNLRCRFLDVKPEELFNNATAILQALFAASTPILAAFRGTEWLLPEMNAIHSPADTVVLQSDGCYLVTGAFGGMGFAAASDLAKRHPVKLALLGRSTFPQEQYWEQWLASHAPDDITSQQILRLREMKAAGTEVLLLQADVASFDDMRDAIARTTAAFGRINGIIFAAGVIDYDGVIRRREKEQLIRNIRCKVHAILLLQQLIDFSQLDFVTLFSSNGNLYYEEKFGQVAYNVANEFLNAYALSNAATANITTINWCDWKQTGMSVKALQRRDTSMTSGEVAHYLSNGLSTEEGVEVLWQAIAAPGASITVSKAMIKGRHLPVENRPVPLATVLFNRPEMATAYRAPASAIEKELAKICCQLFGMAKVGIDDDFLEIGGDSLKAIHYINSVRKTLGIKLSLEDFFAHATIARLATLVESRTTPAIAGSVALQPLIPLQDFALLPSQNRLFIQQGLFPDQTFYNQVFLFKTDAIPVEKLTVALRELLKSHEVLRSSFSQTNGKLVQRFHTNVSPDLTFYTLQDNFPLPAALAAFERPFNLEKPPLFRVAVIKGGNTVPHDYLAIDLHHIISDGTSNQRFLADLSTLLNDGKLPTPTTGFRDYLDWFYSPATQAELETEAGYWQQRFQDYSIPAGMPTDFKRGPQQSREGAKFRFAISAPLTRQLHEVARQQGVTLFTLQLAALYVLIHKLTGDTDFVIGGTHLGRDIGGFESVMGMFIETLAFRNQVHGKDTFSSLLELVKSNTYRDFDNRRYPFELLVEWLRLPKNMSRNPLFDIAFSSDDLDSTATGNAPDNKYNIEFSTHQQLQVSFDLLFTYSQANDALQYCITYNKGLYKEATIRACSDFYTQILEQLAAAPGMLIEHITLRNNTSIPLPVPAKGRQGHILAQITQLAAQQGSEMAITDEGNITSYQELITSADRMARYLLEHCNIQPGNRVGILLERSAHTIIAMLAVMRVNAVFVPIDISLPEQRIYYMLETAQCKALVTVADNMFEYTGLDIPVFAIDIQLETLSAPMDQPFAGNAGDPAYILFTSGSTGYPKGVLINHGSLYNYINWANHYYFGDAPALKMPFFSAVSFDFTLTSIFSPLTRGAHVAIYRDSTNIYDTLNAIFTAGTGAVKVTPAHIDLLASMDISATGISVAIVGGEAFLPHQVAHLKRLNPHMQLYNEYGPTEATVGCVAGPVENNQPVTIGTPIDGTQIFVVNEALELLPPLAPGELMICGDGLASGYLDAAQTAEKFIQLQTPDGPVRAYHSGDKGYYNSDGVLVFLGRLHAGGQVKIRGYRIELKEIEAVLLRYAGIQRALVVVRKVKEEELIVAYYLSQTPLEDKAIKTYLRQHLPEQMMPAVIMWLDVLPLNHNGKVDLQALPKPLEAAAPVENIPHGSLEWRLTQIWARVLHTAASEFGIHDSFFNVGGNSLRVLQLAQYIEQEFNVPVAVAAIFDMDTIHTFIQGYLEQQLREMPVVTAS</sequence>
<dbReference type="GO" id="GO:0005886">
    <property type="term" value="C:plasma membrane"/>
    <property type="evidence" value="ECO:0007669"/>
    <property type="project" value="TreeGrafter"/>
</dbReference>
<dbReference type="Gene3D" id="3.40.366.10">
    <property type="entry name" value="Malonyl-Coenzyme A Acyl Carrier Protein, domain 2"/>
    <property type="match status" value="1"/>
</dbReference>
<reference evidence="8 9" key="1">
    <citation type="submission" date="2016-08" db="EMBL/GenBank/DDBJ databases">
        <authorList>
            <person name="Seilhamer J.J."/>
        </authorList>
    </citation>
    <scope>NUCLEOTIDE SEQUENCE [LARGE SCALE GENOMIC DNA]</scope>
    <source>
        <strain evidence="8 9">A37T2</strain>
    </source>
</reference>
<dbReference type="Gene3D" id="3.30.70.250">
    <property type="entry name" value="Malonyl-CoA ACP transacylase, ACP-binding"/>
    <property type="match status" value="1"/>
</dbReference>
<dbReference type="Gene3D" id="3.40.50.720">
    <property type="entry name" value="NAD(P)-binding Rossmann-like Domain"/>
    <property type="match status" value="1"/>
</dbReference>
<dbReference type="NCBIfam" id="TIGR01733">
    <property type="entry name" value="AA-adenyl-dom"/>
    <property type="match status" value="1"/>
</dbReference>
<dbReference type="Proteomes" id="UP000242818">
    <property type="component" value="Unassembled WGS sequence"/>
</dbReference>
<dbReference type="InterPro" id="IPR020845">
    <property type="entry name" value="AMP-binding_CS"/>
</dbReference>
<accession>A0A1C3YTL5</accession>
<dbReference type="InterPro" id="IPR013968">
    <property type="entry name" value="PKS_KR"/>
</dbReference>
<feature type="domain" description="Carrier" evidence="6">
    <location>
        <begin position="1410"/>
        <end position="1485"/>
    </location>
</feature>
<evidence type="ECO:0000313" key="9">
    <source>
        <dbReference type="Proteomes" id="UP000242818"/>
    </source>
</evidence>
<dbReference type="SMART" id="SM00827">
    <property type="entry name" value="PKS_AT"/>
    <property type="match status" value="1"/>
</dbReference>
<feature type="domain" description="Carrier" evidence="6">
    <location>
        <begin position="2444"/>
        <end position="2521"/>
    </location>
</feature>
<dbReference type="InterPro" id="IPR010071">
    <property type="entry name" value="AA_adenyl_dom"/>
</dbReference>
<dbReference type="Gene3D" id="3.40.50.980">
    <property type="match status" value="2"/>
</dbReference>
<comment type="similarity">
    <text evidence="5">In the C-terminal section; belongs to the NRP synthetase family.</text>
</comment>
<evidence type="ECO:0000259" key="6">
    <source>
        <dbReference type="PROSITE" id="PS50075"/>
    </source>
</evidence>
<dbReference type="InterPro" id="IPR050091">
    <property type="entry name" value="PKS_NRPS_Biosynth_Enz"/>
</dbReference>
<evidence type="ECO:0000256" key="1">
    <source>
        <dbReference type="ARBA" id="ARBA00001957"/>
    </source>
</evidence>
<dbReference type="InterPro" id="IPR014031">
    <property type="entry name" value="Ketoacyl_synth_C"/>
</dbReference>
<dbReference type="Pfam" id="PF00698">
    <property type="entry name" value="Acyl_transf_1"/>
    <property type="match status" value="1"/>
</dbReference>
<dbReference type="GO" id="GO:0004312">
    <property type="term" value="F:fatty acid synthase activity"/>
    <property type="evidence" value="ECO:0007669"/>
    <property type="project" value="TreeGrafter"/>
</dbReference>
<dbReference type="PROSITE" id="PS00455">
    <property type="entry name" value="AMP_BINDING"/>
    <property type="match status" value="1"/>
</dbReference>
<dbReference type="InterPro" id="IPR020841">
    <property type="entry name" value="PKS_Beta-ketoAc_synthase_dom"/>
</dbReference>
<dbReference type="InterPro" id="IPR016039">
    <property type="entry name" value="Thiolase-like"/>
</dbReference>
<dbReference type="GO" id="GO:0005737">
    <property type="term" value="C:cytoplasm"/>
    <property type="evidence" value="ECO:0007669"/>
    <property type="project" value="TreeGrafter"/>
</dbReference>
<gene>
    <name evidence="8" type="ORF">GA0116948_101102</name>
</gene>
<evidence type="ECO:0000256" key="5">
    <source>
        <dbReference type="ARBA" id="ARBA00029443"/>
    </source>
</evidence>
<dbReference type="SUPFAM" id="SSF51735">
    <property type="entry name" value="NAD(P)-binding Rossmann-fold domains"/>
    <property type="match status" value="2"/>
</dbReference>
<dbReference type="CDD" id="cd05930">
    <property type="entry name" value="A_NRPS"/>
    <property type="match status" value="1"/>
</dbReference>
<dbReference type="GO" id="GO:0031177">
    <property type="term" value="F:phosphopantetheine binding"/>
    <property type="evidence" value="ECO:0007669"/>
    <property type="project" value="InterPro"/>
</dbReference>
<dbReference type="Pfam" id="PF00501">
    <property type="entry name" value="AMP-binding"/>
    <property type="match status" value="1"/>
</dbReference>
<keyword evidence="3" id="KW-0597">Phosphoprotein</keyword>
<dbReference type="Gene3D" id="3.30.300.30">
    <property type="match status" value="1"/>
</dbReference>
<dbReference type="PROSITE" id="PS50075">
    <property type="entry name" value="CARRIER"/>
    <property type="match status" value="2"/>
</dbReference>
<dbReference type="Gene3D" id="3.30.70.3290">
    <property type="match status" value="1"/>
</dbReference>
<dbReference type="Gene3D" id="3.30.559.30">
    <property type="entry name" value="Nonribosomal peptide synthetase, condensation domain"/>
    <property type="match status" value="1"/>
</dbReference>
<dbReference type="InterPro" id="IPR057326">
    <property type="entry name" value="KR_dom"/>
</dbReference>
<dbReference type="STRING" id="1335309.GA0116948_101102"/>
<dbReference type="SMART" id="SM00822">
    <property type="entry name" value="PKS_KR"/>
    <property type="match status" value="1"/>
</dbReference>
<dbReference type="PROSITE" id="PS00606">
    <property type="entry name" value="KS3_1"/>
    <property type="match status" value="1"/>
</dbReference>
<dbReference type="Pfam" id="PF21394">
    <property type="entry name" value="Beta-ketacyl_N"/>
    <property type="match status" value="1"/>
</dbReference>
<dbReference type="FunFam" id="1.10.1200.10:FF:000005">
    <property type="entry name" value="Nonribosomal peptide synthetase 1"/>
    <property type="match status" value="1"/>
</dbReference>
<evidence type="ECO:0000256" key="2">
    <source>
        <dbReference type="ARBA" id="ARBA00022450"/>
    </source>
</evidence>
<dbReference type="Pfam" id="PF00550">
    <property type="entry name" value="PP-binding"/>
    <property type="match status" value="2"/>
</dbReference>